<reference evidence="8" key="1">
    <citation type="journal article" date="2019" name="bioRxiv">
        <title>Genome diversification in globally distributed novel marine Proteobacteria is linked to environmental adaptation.</title>
        <authorList>
            <person name="Zhou Z."/>
            <person name="Tran P.Q."/>
            <person name="Kieft K."/>
            <person name="Anantharaman K."/>
        </authorList>
    </citation>
    <scope>NUCLEOTIDE SEQUENCE [LARGE SCALE GENOMIC DNA]</scope>
</reference>
<dbReference type="SUPFAM" id="SSF51064">
    <property type="entry name" value="Head domain of nucleotide exchange factor GrpE"/>
    <property type="match status" value="1"/>
</dbReference>
<evidence type="ECO:0000256" key="5">
    <source>
        <dbReference type="RuleBase" id="RU004478"/>
    </source>
</evidence>
<dbReference type="GO" id="GO:0005737">
    <property type="term" value="C:cytoplasm"/>
    <property type="evidence" value="ECO:0007669"/>
    <property type="project" value="UniProtKB-SubCell"/>
</dbReference>
<dbReference type="GO" id="GO:0006457">
    <property type="term" value="P:protein folding"/>
    <property type="evidence" value="ECO:0007669"/>
    <property type="project" value="InterPro"/>
</dbReference>
<dbReference type="SUPFAM" id="SSF58014">
    <property type="entry name" value="Coiled-coil domain of nucleotide exchange factor GrpE"/>
    <property type="match status" value="1"/>
</dbReference>
<sequence length="179" mass="19657">MTRKTKKAAKEPAEETEVEVTTPLAAAQAELGEVQEQLHRVAADFDNFRKRVERDRSRDTLRARGAVATQFLEALETATQAADAEYPNVEAAVAGLTGIQKQLQAAMDALGLEAIEPAGGQFDHRLHEALSTVEREDLENETIIEVIQPGYLLEGELLRPARVIVSRTPQPATEIETTE</sequence>
<evidence type="ECO:0000313" key="8">
    <source>
        <dbReference type="Proteomes" id="UP000589516"/>
    </source>
</evidence>
<dbReference type="InterPro" id="IPR013805">
    <property type="entry name" value="GrpE_CC"/>
</dbReference>
<evidence type="ECO:0000256" key="4">
    <source>
        <dbReference type="RuleBase" id="RU000639"/>
    </source>
</evidence>
<comment type="caution">
    <text evidence="7">The sequence shown here is derived from an EMBL/GenBank/DDBJ whole genome shotgun (WGS) entry which is preliminary data.</text>
</comment>
<dbReference type="PANTHER" id="PTHR21237:SF23">
    <property type="entry name" value="GRPE PROTEIN HOMOLOG, MITOCHONDRIAL"/>
    <property type="match status" value="1"/>
</dbReference>
<dbReference type="GO" id="GO:0051082">
    <property type="term" value="F:unfolded protein binding"/>
    <property type="evidence" value="ECO:0007669"/>
    <property type="project" value="TreeGrafter"/>
</dbReference>
<dbReference type="PANTHER" id="PTHR21237">
    <property type="entry name" value="GRPE PROTEIN"/>
    <property type="match status" value="1"/>
</dbReference>
<dbReference type="AlphaFoldDB" id="A0A7C8DMX8"/>
<dbReference type="GO" id="GO:0000774">
    <property type="term" value="F:adenyl-nucleotide exchange factor activity"/>
    <property type="evidence" value="ECO:0007669"/>
    <property type="project" value="InterPro"/>
</dbReference>
<keyword evidence="2 3" id="KW-0143">Chaperone</keyword>
<comment type="function">
    <text evidence="3 4">Participates actively in the response to hyperosmotic and heat shock by preventing the aggregation of stress-denatured proteins, in association with DnaK and GrpE. It is the nucleotide exchange factor for DnaK and may function as a thermosensor. Unfolded proteins bind initially to DnaJ; upon interaction with the DnaJ-bound protein, DnaK hydrolyzes its bound ATP, resulting in the formation of a stable complex. GrpE releases ADP from DnaK; ATP binding to DnaK triggers the release of the substrate protein, thus completing the reaction cycle. Several rounds of ATP-dependent interactions between DnaJ, DnaK and GrpE are required for fully efficient folding.</text>
</comment>
<dbReference type="Gene3D" id="2.30.22.10">
    <property type="entry name" value="Head domain of nucleotide exchange factor GrpE"/>
    <property type="match status" value="1"/>
</dbReference>
<name>A0A7C8DMX8_9ARCH</name>
<evidence type="ECO:0000313" key="7">
    <source>
        <dbReference type="EMBL" id="HIG63371.1"/>
    </source>
</evidence>
<proteinExistence type="inferred from homology"/>
<evidence type="ECO:0000256" key="3">
    <source>
        <dbReference type="HAMAP-Rule" id="MF_01151"/>
    </source>
</evidence>
<dbReference type="InterPro" id="IPR009012">
    <property type="entry name" value="GrpE_head"/>
</dbReference>
<comment type="subcellular location">
    <subcellularLocation>
        <location evidence="3">Cytoplasm</location>
    </subcellularLocation>
</comment>
<dbReference type="Gene3D" id="3.90.20.20">
    <property type="match status" value="1"/>
</dbReference>
<dbReference type="GO" id="GO:0051087">
    <property type="term" value="F:protein-folding chaperone binding"/>
    <property type="evidence" value="ECO:0007669"/>
    <property type="project" value="InterPro"/>
</dbReference>
<evidence type="ECO:0000256" key="2">
    <source>
        <dbReference type="ARBA" id="ARBA00023186"/>
    </source>
</evidence>
<dbReference type="EMBL" id="DUAV01000022">
    <property type="protein sequence ID" value="HIG63371.1"/>
    <property type="molecule type" value="Genomic_DNA"/>
</dbReference>
<dbReference type="GO" id="GO:0042803">
    <property type="term" value="F:protein homodimerization activity"/>
    <property type="evidence" value="ECO:0007669"/>
    <property type="project" value="InterPro"/>
</dbReference>
<gene>
    <name evidence="3" type="primary">grpE</name>
    <name evidence="7" type="ORF">EYQ16_02490</name>
</gene>
<dbReference type="InterPro" id="IPR000740">
    <property type="entry name" value="GrpE"/>
</dbReference>
<dbReference type="CDD" id="cd00446">
    <property type="entry name" value="GrpE"/>
    <property type="match status" value="1"/>
</dbReference>
<comment type="subunit">
    <text evidence="3">Homodimer.</text>
</comment>
<comment type="similarity">
    <text evidence="1 3 5">Belongs to the GrpE family.</text>
</comment>
<dbReference type="HAMAP" id="MF_01151">
    <property type="entry name" value="GrpE"/>
    <property type="match status" value="1"/>
</dbReference>
<keyword evidence="3" id="KW-0963">Cytoplasm</keyword>
<protein>
    <recommendedName>
        <fullName evidence="3 4">Protein GrpE</fullName>
    </recommendedName>
    <alternativeName>
        <fullName evidence="3">HSP-70 cofactor</fullName>
    </alternativeName>
</protein>
<evidence type="ECO:0000256" key="6">
    <source>
        <dbReference type="SAM" id="MobiDB-lite"/>
    </source>
</evidence>
<dbReference type="Proteomes" id="UP000589516">
    <property type="component" value="Unassembled WGS sequence"/>
</dbReference>
<evidence type="ECO:0000256" key="1">
    <source>
        <dbReference type="ARBA" id="ARBA00009054"/>
    </source>
</evidence>
<dbReference type="Pfam" id="PF01025">
    <property type="entry name" value="GrpE"/>
    <property type="match status" value="1"/>
</dbReference>
<organism evidence="7 8">
    <name type="scientific">Marine Group III euryarchaeote</name>
    <dbReference type="NCBI Taxonomy" id="2173149"/>
    <lineage>
        <taxon>Archaea</taxon>
        <taxon>Methanobacteriati</taxon>
        <taxon>Thermoplasmatota</taxon>
        <taxon>Thermoplasmata</taxon>
        <taxon>Candidatus Thermoprofundales</taxon>
    </lineage>
</organism>
<feature type="region of interest" description="Disordered" evidence="6">
    <location>
        <begin position="1"/>
        <end position="21"/>
    </location>
</feature>
<dbReference type="PRINTS" id="PR00773">
    <property type="entry name" value="GRPEPROTEIN"/>
</dbReference>
<dbReference type="PROSITE" id="PS01071">
    <property type="entry name" value="GRPE"/>
    <property type="match status" value="1"/>
</dbReference>
<keyword evidence="3 4" id="KW-0346">Stress response</keyword>
<accession>A0A7C8DMX8</accession>